<organism evidence="7 8">
    <name type="scientific">Candidatus Manganitrophus noduliformans</name>
    <dbReference type="NCBI Taxonomy" id="2606439"/>
    <lineage>
        <taxon>Bacteria</taxon>
        <taxon>Pseudomonadati</taxon>
        <taxon>Nitrospirota</taxon>
        <taxon>Nitrospiria</taxon>
        <taxon>Candidatus Troglogloeales</taxon>
        <taxon>Candidatus Manganitrophaceae</taxon>
        <taxon>Candidatus Manganitrophus</taxon>
    </lineage>
</organism>
<dbReference type="SUPFAM" id="SSF53822">
    <property type="entry name" value="Periplasmic binding protein-like I"/>
    <property type="match status" value="1"/>
</dbReference>
<evidence type="ECO:0000259" key="6">
    <source>
        <dbReference type="Pfam" id="PF13458"/>
    </source>
</evidence>
<dbReference type="InterPro" id="IPR000709">
    <property type="entry name" value="Leu_Ile_Val-bd"/>
</dbReference>
<dbReference type="InterPro" id="IPR028081">
    <property type="entry name" value="Leu-bd"/>
</dbReference>
<dbReference type="Pfam" id="PF13458">
    <property type="entry name" value="Peripla_BP_6"/>
    <property type="match status" value="1"/>
</dbReference>
<reference evidence="7 8" key="1">
    <citation type="journal article" date="2020" name="Nature">
        <title>Bacterial chemolithoautotrophy via manganese oxidation.</title>
        <authorList>
            <person name="Yu H."/>
            <person name="Leadbetter J.R."/>
        </authorList>
    </citation>
    <scope>NUCLEOTIDE SEQUENCE [LARGE SCALE GENOMIC DNA]</scope>
    <source>
        <strain evidence="7 8">Mn-1</strain>
    </source>
</reference>
<name>A0A7X6DP67_9BACT</name>
<dbReference type="GO" id="GO:0006865">
    <property type="term" value="P:amino acid transport"/>
    <property type="evidence" value="ECO:0007669"/>
    <property type="project" value="UniProtKB-KW"/>
</dbReference>
<keyword evidence="8" id="KW-1185">Reference proteome</keyword>
<evidence type="ECO:0000256" key="4">
    <source>
        <dbReference type="ARBA" id="ARBA00022970"/>
    </source>
</evidence>
<accession>A0A7X6DP67</accession>
<proteinExistence type="inferred from homology"/>
<protein>
    <submittedName>
        <fullName evidence="7">ABC transporter substrate-binding protein</fullName>
    </submittedName>
</protein>
<keyword evidence="3 5" id="KW-0732">Signal</keyword>
<dbReference type="InterPro" id="IPR028082">
    <property type="entry name" value="Peripla_BP_I"/>
</dbReference>
<feature type="domain" description="Leucine-binding protein" evidence="6">
    <location>
        <begin position="31"/>
        <end position="369"/>
    </location>
</feature>
<gene>
    <name evidence="7" type="ORF">MNODULE_08650</name>
</gene>
<keyword evidence="2" id="KW-0813">Transport</keyword>
<evidence type="ECO:0000256" key="1">
    <source>
        <dbReference type="ARBA" id="ARBA00010062"/>
    </source>
</evidence>
<dbReference type="Gene3D" id="3.40.50.2300">
    <property type="match status" value="2"/>
</dbReference>
<dbReference type="PRINTS" id="PR00337">
    <property type="entry name" value="LEUILEVALBP"/>
</dbReference>
<dbReference type="EMBL" id="VTOW01000001">
    <property type="protein sequence ID" value="NKE70805.1"/>
    <property type="molecule type" value="Genomic_DNA"/>
</dbReference>
<evidence type="ECO:0000256" key="2">
    <source>
        <dbReference type="ARBA" id="ARBA00022448"/>
    </source>
</evidence>
<dbReference type="RefSeq" id="WP_168059038.1">
    <property type="nucleotide sequence ID" value="NZ_VTOW01000001.1"/>
</dbReference>
<feature type="chain" id="PRO_5030675196" evidence="5">
    <location>
        <begin position="23"/>
        <end position="378"/>
    </location>
</feature>
<evidence type="ECO:0000313" key="7">
    <source>
        <dbReference type="EMBL" id="NKE70805.1"/>
    </source>
</evidence>
<dbReference type="PANTHER" id="PTHR47235:SF1">
    <property type="entry name" value="BLR6548 PROTEIN"/>
    <property type="match status" value="1"/>
</dbReference>
<keyword evidence="4" id="KW-0029">Amino-acid transport</keyword>
<dbReference type="AlphaFoldDB" id="A0A7X6DP67"/>
<sequence>MLRGKAWGFVLILLLSASFSRAEDGVTEKEILLGMSNAQTGPVYELGIAMKEGATVYFNKVNAAGGIQGRKIKLIVYDDRYEFPKVIANTRKFIEEDKVFALFGYIGSGISAAIVPTITRARVPYLFPLTGAEVIRNPVNKYIFNLRASYADEAEVLVDRATRDLKLTKIGVFAQDDAMGEAGRAGLIRALRKRNLPLVGDGKYERNTEDVEAALETLVKANPEAVMLACPYTPCAAFLKKARARGFSPLFLHLGVGTTALIHEAGKAADGLIVTQIVPNPSDSALPIVKEFVSDMKAAGFTPDLVSLESYLGAKVLVEALKKTSTLTREALISTLEKFSMEAGGLEISFTPTDHQGLHQVFLTKIENGKVVTIGNLK</sequence>
<dbReference type="Proteomes" id="UP000534783">
    <property type="component" value="Unassembled WGS sequence"/>
</dbReference>
<dbReference type="CDD" id="cd19978">
    <property type="entry name" value="PBP1_ABC_ligand_binding-like"/>
    <property type="match status" value="1"/>
</dbReference>
<evidence type="ECO:0000313" key="8">
    <source>
        <dbReference type="Proteomes" id="UP000534783"/>
    </source>
</evidence>
<dbReference type="PANTHER" id="PTHR47235">
    <property type="entry name" value="BLR6548 PROTEIN"/>
    <property type="match status" value="1"/>
</dbReference>
<evidence type="ECO:0000256" key="3">
    <source>
        <dbReference type="ARBA" id="ARBA00022729"/>
    </source>
</evidence>
<feature type="signal peptide" evidence="5">
    <location>
        <begin position="1"/>
        <end position="22"/>
    </location>
</feature>
<evidence type="ECO:0000256" key="5">
    <source>
        <dbReference type="SAM" id="SignalP"/>
    </source>
</evidence>
<comment type="similarity">
    <text evidence="1">Belongs to the leucine-binding protein family.</text>
</comment>
<comment type="caution">
    <text evidence="7">The sequence shown here is derived from an EMBL/GenBank/DDBJ whole genome shotgun (WGS) entry which is preliminary data.</text>
</comment>